<organism evidence="2 3">
    <name type="scientific">Paraburkholderia atlantica</name>
    <dbReference type="NCBI Taxonomy" id="2654982"/>
    <lineage>
        <taxon>Bacteria</taxon>
        <taxon>Pseudomonadati</taxon>
        <taxon>Pseudomonadota</taxon>
        <taxon>Betaproteobacteria</taxon>
        <taxon>Burkholderiales</taxon>
        <taxon>Burkholderiaceae</taxon>
        <taxon>Paraburkholderia</taxon>
    </lineage>
</organism>
<dbReference type="Pfam" id="PF13663">
    <property type="entry name" value="DUF4148"/>
    <property type="match status" value="1"/>
</dbReference>
<reference evidence="3" key="1">
    <citation type="submission" date="2010-04" db="EMBL/GenBank/DDBJ databases">
        <title>Complete sequence of chromosome 2 of Burkholderia sp. CCGE1002.</title>
        <authorList>
            <consortium name="US DOE Joint Genome Institute"/>
            <person name="Lucas S."/>
            <person name="Copeland A."/>
            <person name="Lapidus A."/>
            <person name="Cheng J.-F."/>
            <person name="Bruce D."/>
            <person name="Goodwin L."/>
            <person name="Pitluck S."/>
            <person name="Chertkov O."/>
            <person name="Detter J.C."/>
            <person name="Han C."/>
            <person name="Tapia R."/>
            <person name="Land M."/>
            <person name="Hauser L."/>
            <person name="Kyrpides N."/>
            <person name="Ovchinnikova G."/>
            <person name="Martinez-Romero E."/>
            <person name="Hernandez M.A.R."/>
            <person name="Tiedje J.M."/>
            <person name="Woyke T."/>
        </authorList>
    </citation>
    <scope>NUCLEOTIDE SEQUENCE [LARGE SCALE GENOMIC DNA]</scope>
    <source>
        <strain evidence="3">CCGE1002</strain>
    </source>
</reference>
<dbReference type="KEGG" id="bge:BC1002_3425"/>
<gene>
    <name evidence="2" type="ordered locus">BC1002_3425</name>
</gene>
<dbReference type="InterPro" id="IPR025421">
    <property type="entry name" value="DUF4148"/>
</dbReference>
<keyword evidence="1" id="KW-0732">Signal</keyword>
<feature type="chain" id="PRO_5003079280" description="DUF4148 domain-containing protein" evidence="1">
    <location>
        <begin position="25"/>
        <end position="111"/>
    </location>
</feature>
<dbReference type="HOGENOM" id="CLU_117081_4_0_4"/>
<evidence type="ECO:0000256" key="1">
    <source>
        <dbReference type="SAM" id="SignalP"/>
    </source>
</evidence>
<name>D5WFR8_PARAM</name>
<evidence type="ECO:0000313" key="2">
    <source>
        <dbReference type="EMBL" id="ADG17458.1"/>
    </source>
</evidence>
<dbReference type="RefSeq" id="WP_013091260.1">
    <property type="nucleotide sequence ID" value="NC_014118.1"/>
</dbReference>
<dbReference type="EMBL" id="CP002014">
    <property type="protein sequence ID" value="ADG17458.1"/>
    <property type="molecule type" value="Genomic_DNA"/>
</dbReference>
<dbReference type="AlphaFoldDB" id="D5WFR8"/>
<accession>D5WFR8</accession>
<dbReference type="Proteomes" id="UP000002190">
    <property type="component" value="Chromosome 2"/>
</dbReference>
<dbReference type="GeneID" id="301094729"/>
<proteinExistence type="predicted"/>
<protein>
    <recommendedName>
        <fullName evidence="4">DUF4148 domain-containing protein</fullName>
    </recommendedName>
</protein>
<reference evidence="2 3" key="2">
    <citation type="journal article" date="2012" name="J. Bacteriol.">
        <title>Genome Sequences of Burkholderia sp. Strains CCGE1002 and H160, Isolated from Legume Nodules in Mexico and Brazil.</title>
        <authorList>
            <person name="Ormeno-Orrillo E."/>
            <person name="Rogel M.A."/>
            <person name="Chueire L.M."/>
            <person name="Tiedje J.M."/>
            <person name="Martinez-Romero E."/>
            <person name="Hungria M."/>
        </authorList>
    </citation>
    <scope>NUCLEOTIDE SEQUENCE [LARGE SCALE GENOMIC DNA]</scope>
    <source>
        <strain evidence="2 3">CCGE1002</strain>
    </source>
</reference>
<evidence type="ECO:0000313" key="3">
    <source>
        <dbReference type="Proteomes" id="UP000002190"/>
    </source>
</evidence>
<sequence>MKTLISAVAIAAALVVPVASFAQANQPVTRAQVRAELVQLEKAGYNPNTSDVDYPADIQAAQARVDAQRGTAVAANRADTSGYGAPAVGTSQAGHADLPAKANRNSVYFGN</sequence>
<feature type="signal peptide" evidence="1">
    <location>
        <begin position="1"/>
        <end position="24"/>
    </location>
</feature>
<evidence type="ECO:0008006" key="4">
    <source>
        <dbReference type="Google" id="ProtNLM"/>
    </source>
</evidence>
<dbReference type="eggNOG" id="ENOG5030Y2G">
    <property type="taxonomic scope" value="Bacteria"/>
</dbReference>